<gene>
    <name evidence="1" type="ORF">PACLA_8A077986</name>
</gene>
<keyword evidence="2" id="KW-1185">Reference proteome</keyword>
<sequence length="304" mass="34358">MASIVASVLNFAVGLLGNEARCATAKSLTGDDITDVKIREIVTKELDDTKTKLDDLSRKDLLSGYNFLQEGVEFLFTSLDKSKDEQKAMVNVTKDTRDKVSGIQSGTESEILSEASQLSCCIGKLKLVSRNTFKSAKKRFQEAREEATHAFWDEDLNIKDRILAAKLRVVSEILECLDTPDTAVTSCILFLEKLHDLPGVREIFSVYLGGGVKSIFSRAERADNVRSVMMINYVLHQFVSKFSSKYYSPRAWPTIQLSDRSFNPICNWREVSRRKSWGEELIQPPNEMKLDRYFNPYNSAVNSP</sequence>
<comment type="caution">
    <text evidence="1">The sequence shown here is derived from an EMBL/GenBank/DDBJ whole genome shotgun (WGS) entry which is preliminary data.</text>
</comment>
<protein>
    <submittedName>
        <fullName evidence="1">Uncharacterized protein</fullName>
    </submittedName>
</protein>
<reference evidence="1" key="1">
    <citation type="submission" date="2020-04" db="EMBL/GenBank/DDBJ databases">
        <authorList>
            <person name="Alioto T."/>
            <person name="Alioto T."/>
            <person name="Gomez Garrido J."/>
        </authorList>
    </citation>
    <scope>NUCLEOTIDE SEQUENCE</scope>
    <source>
        <strain evidence="1">A484AB</strain>
    </source>
</reference>
<evidence type="ECO:0000313" key="1">
    <source>
        <dbReference type="EMBL" id="CAB3990957.1"/>
    </source>
</evidence>
<dbReference type="OrthoDB" id="5980364at2759"/>
<proteinExistence type="predicted"/>
<accession>A0A6S7H0H0</accession>
<organism evidence="1 2">
    <name type="scientific">Paramuricea clavata</name>
    <name type="common">Red gorgonian</name>
    <name type="synonym">Violescent sea-whip</name>
    <dbReference type="NCBI Taxonomy" id="317549"/>
    <lineage>
        <taxon>Eukaryota</taxon>
        <taxon>Metazoa</taxon>
        <taxon>Cnidaria</taxon>
        <taxon>Anthozoa</taxon>
        <taxon>Octocorallia</taxon>
        <taxon>Malacalcyonacea</taxon>
        <taxon>Plexauridae</taxon>
        <taxon>Paramuricea</taxon>
    </lineage>
</organism>
<dbReference type="AlphaFoldDB" id="A0A6S7H0H0"/>
<evidence type="ECO:0000313" key="2">
    <source>
        <dbReference type="Proteomes" id="UP001152795"/>
    </source>
</evidence>
<dbReference type="Proteomes" id="UP001152795">
    <property type="component" value="Unassembled WGS sequence"/>
</dbReference>
<dbReference type="EMBL" id="CACRXK020001761">
    <property type="protein sequence ID" value="CAB3990957.1"/>
    <property type="molecule type" value="Genomic_DNA"/>
</dbReference>
<name>A0A6S7H0H0_PARCT</name>